<keyword evidence="1" id="KW-1133">Transmembrane helix</keyword>
<keyword evidence="1" id="KW-0472">Membrane</keyword>
<reference evidence="2 3" key="1">
    <citation type="submission" date="2020-04" db="EMBL/GenBank/DDBJ databases">
        <authorList>
            <consortium name="Genoscope - CEA"/>
            <person name="William W."/>
        </authorList>
    </citation>
    <scope>NUCLEOTIDE SEQUENCE [LARGE SCALE GENOMIC DNA]</scope>
    <source>
        <strain evidence="2 3">SG7</strain>
    </source>
</reference>
<dbReference type="Gene3D" id="3.40.190.10">
    <property type="entry name" value="Periplasmic binding protein-like II"/>
    <property type="match status" value="2"/>
</dbReference>
<dbReference type="Pfam" id="PF13379">
    <property type="entry name" value="NMT1_2"/>
    <property type="match status" value="1"/>
</dbReference>
<keyword evidence="1" id="KW-0812">Transmembrane</keyword>
<evidence type="ECO:0000313" key="2">
    <source>
        <dbReference type="EMBL" id="CAB3289084.1"/>
    </source>
</evidence>
<dbReference type="AlphaFoldDB" id="A0A8D6PSH2"/>
<feature type="transmembrane region" description="Helical" evidence="1">
    <location>
        <begin position="12"/>
        <end position="31"/>
    </location>
</feature>
<organism evidence="2 3">
    <name type="scientific">Methanocaldococcus lauensis</name>
    <dbReference type="NCBI Taxonomy" id="2546128"/>
    <lineage>
        <taxon>Archaea</taxon>
        <taxon>Methanobacteriati</taxon>
        <taxon>Methanobacteriota</taxon>
        <taxon>Methanomada group</taxon>
        <taxon>Methanococci</taxon>
        <taxon>Methanococcales</taxon>
        <taxon>Methanocaldococcaceae</taxon>
        <taxon>Methanocaldococcus</taxon>
    </lineage>
</organism>
<proteinExistence type="predicted"/>
<dbReference type="PANTHER" id="PTHR30024">
    <property type="entry name" value="ALIPHATIC SULFONATES-BINDING PROTEIN-RELATED"/>
    <property type="match status" value="1"/>
</dbReference>
<gene>
    <name evidence="2" type="ORF">MLAUSG7_1047</name>
</gene>
<dbReference type="SUPFAM" id="SSF53850">
    <property type="entry name" value="Periplasmic binding protein-like II"/>
    <property type="match status" value="1"/>
</dbReference>
<name>A0A8D6PSH2_9EURY</name>
<keyword evidence="3" id="KW-1185">Reference proteome</keyword>
<evidence type="ECO:0000256" key="1">
    <source>
        <dbReference type="SAM" id="Phobius"/>
    </source>
</evidence>
<sequence>MVYWGDIVKMSYLVGILISIISLIFVVSLSGCVQNQESSGVPTLTVAYLPTDHHAALFVACYYPDIFKKSYGIYLKEVKPKEEYELYKDDKKIANVKLVIVKTGGASIMNLMSQGQVDVALLGYPPAIFYIDSGTKAKVIMNLHTEGSAVVVRNDIPVNNWKEFINWIKEQHKKGYQVKIGHPLPTSIQYVMIKDALKAEGITYTENPNNKSAMVYLDNCKGQGNMPQMLSQKQIDAVIAWEPMPEIIQSRGIGKVIIYSGDLPSATGGTWANHPCCCVVASENALTNKKEAVITFAKLLKDATDEINKNKELAVKASAKWLGTNITVEESSVKHIKYDYRLEPVIPKVIKFVNAMELQELINGRLKNVSDKEAENIIFDLKTYKEIINN</sequence>
<accession>A0A8D6PSH2</accession>
<protein>
    <submittedName>
        <fullName evidence="2">ABC-type nitrate/sulfonate/bicarbonate transport system, periplasmic components</fullName>
    </submittedName>
</protein>
<dbReference type="Proteomes" id="UP000679213">
    <property type="component" value="Chromosome I"/>
</dbReference>
<dbReference type="EMBL" id="LR792632">
    <property type="protein sequence ID" value="CAB3289084.1"/>
    <property type="molecule type" value="Genomic_DNA"/>
</dbReference>
<dbReference type="KEGG" id="mesg:MLAUSG7_1047"/>
<evidence type="ECO:0000313" key="3">
    <source>
        <dbReference type="Proteomes" id="UP000679213"/>
    </source>
</evidence>